<dbReference type="KEGG" id="msil:METEAL_09430"/>
<dbReference type="InterPro" id="IPR001296">
    <property type="entry name" value="Glyco_trans_1"/>
</dbReference>
<evidence type="ECO:0000313" key="5">
    <source>
        <dbReference type="Proteomes" id="UP001238179"/>
    </source>
</evidence>
<dbReference type="InterPro" id="IPR011330">
    <property type="entry name" value="Glyco_hydro/deAcase_b/a-brl"/>
</dbReference>
<accession>A0AA48GIP8</accession>
<feature type="domain" description="NodB homology" evidence="2">
    <location>
        <begin position="419"/>
        <end position="566"/>
    </location>
</feature>
<dbReference type="InterPro" id="IPR028098">
    <property type="entry name" value="Glyco_trans_4-like_N"/>
</dbReference>
<proteinExistence type="predicted"/>
<name>A0AA48GIP8_9BACT</name>
<evidence type="ECO:0000313" key="4">
    <source>
        <dbReference type="EMBL" id="BDU71769.1"/>
    </source>
</evidence>
<dbReference type="GO" id="GO:0016810">
    <property type="term" value="F:hydrolase activity, acting on carbon-nitrogen (but not peptide) bonds"/>
    <property type="evidence" value="ECO:0007669"/>
    <property type="project" value="InterPro"/>
</dbReference>
<dbReference type="Pfam" id="PF01522">
    <property type="entry name" value="Polysacc_deac_1"/>
    <property type="match status" value="1"/>
</dbReference>
<dbReference type="SUPFAM" id="SSF53756">
    <property type="entry name" value="UDP-Glycosyltransferase/glycogen phosphorylase"/>
    <property type="match status" value="1"/>
</dbReference>
<dbReference type="EMBL" id="AP027080">
    <property type="protein sequence ID" value="BDU71769.1"/>
    <property type="molecule type" value="Genomic_DNA"/>
</dbReference>
<dbReference type="InterPro" id="IPR002509">
    <property type="entry name" value="NODB_dom"/>
</dbReference>
<dbReference type="RefSeq" id="WP_316414672.1">
    <property type="nucleotide sequence ID" value="NZ_AP027080.1"/>
</dbReference>
<evidence type="ECO:0000259" key="2">
    <source>
        <dbReference type="Pfam" id="PF01522"/>
    </source>
</evidence>
<dbReference type="GO" id="GO:0005975">
    <property type="term" value="P:carbohydrate metabolic process"/>
    <property type="evidence" value="ECO:0007669"/>
    <property type="project" value="InterPro"/>
</dbReference>
<evidence type="ECO:0000259" key="1">
    <source>
        <dbReference type="Pfam" id="PF00534"/>
    </source>
</evidence>
<dbReference type="PANTHER" id="PTHR12526">
    <property type="entry name" value="GLYCOSYLTRANSFERASE"/>
    <property type="match status" value="1"/>
</dbReference>
<dbReference type="Pfam" id="PF13439">
    <property type="entry name" value="Glyco_transf_4"/>
    <property type="match status" value="1"/>
</dbReference>
<reference evidence="5" key="1">
    <citation type="journal article" date="2023" name="Int. J. Syst. Evol. Microbiol.">
        <title>Mesoterricola silvestris gen. nov., sp. nov., Mesoterricola sediminis sp. nov., Geothrix oryzae sp. nov., Geothrix edaphica sp. nov., Geothrix rubra sp. nov., and Geothrix limicola sp. nov., six novel members of Acidobacteriota isolated from soils.</title>
        <authorList>
            <person name="Itoh H."/>
            <person name="Sugisawa Y."/>
            <person name="Mise K."/>
            <person name="Xu Z."/>
            <person name="Kuniyasu M."/>
            <person name="Ushijima N."/>
            <person name="Kawano K."/>
            <person name="Kobayashi E."/>
            <person name="Shiratori Y."/>
            <person name="Masuda Y."/>
            <person name="Senoo K."/>
        </authorList>
    </citation>
    <scope>NUCLEOTIDE SEQUENCE [LARGE SCALE GENOMIC DNA]</scope>
    <source>
        <strain evidence="5">W79</strain>
    </source>
</reference>
<sequence>MDVVFITDHLIRGGADRQLHRIATTLQRRGWRVGVITMLPSVAYLDEMRAAGVAVHECSPTMGWPPAMALRVALRMTLQLRRWRPSVVITFNYHGDIMGRVCGRLAGVRAVVSSLRTAYVKNGLRRQLYRRTEPLIALTASNSHAGIAYMVARGLLTPAKTLVIPNGIEAADFPSPVPREEVRAEFGLGPETFLWLAVGNLRAAKDYPTLLAAMERCGEGHLLIAGDGEDEAALRADATRRGLDGRVRFLGSRTDVARLLKGCDAYVLSSAWEGLPNTVMEAMAAGVPVVSTDAGGVLELVVEGVTGHIVPCGDPEALARALRAVMALPSAERLALGAAGRARIETHFDNERVVDRWETLIRQVAHAATGAPPRVEAAAPRAAATPPPAFVISLDFELMWGVRGGRSVEGYGPHILGEREAIPAMLALFKRHGVRATWAAVGMALFETRKELLAHLPDLRPAYARRELNPYLALDEIGEDERSDPYHFGLSLVRQVLDCEGMELGSHTFSHFYCLEEGQDAPQFKADLAAWKEAAQPLGAGTSFVFPRNQFNQAYLAACRELGFTVFRGNEAAWMYESGSGPGQSLLTRGARVADHYLDLSGPNGFVPRPWLDTGLVNCPSSRFLRPFSPRLAPLDGMRVARIRTAMERAAKRGESFHLWWHPHNFGTHLRENLAILDELLRFHVALRERYGVVPMTMGEVGERFGA</sequence>
<evidence type="ECO:0000259" key="3">
    <source>
        <dbReference type="Pfam" id="PF13439"/>
    </source>
</evidence>
<dbReference type="Gene3D" id="3.20.20.370">
    <property type="entry name" value="Glycoside hydrolase/deacetylase"/>
    <property type="match status" value="1"/>
</dbReference>
<dbReference type="AlphaFoldDB" id="A0AA48GIP8"/>
<dbReference type="PANTHER" id="PTHR12526:SF636">
    <property type="entry name" value="BLL3647 PROTEIN"/>
    <property type="match status" value="1"/>
</dbReference>
<dbReference type="Gene3D" id="3.40.50.2000">
    <property type="entry name" value="Glycogen Phosphorylase B"/>
    <property type="match status" value="2"/>
</dbReference>
<feature type="domain" description="Glycosyl transferase family 1" evidence="1">
    <location>
        <begin position="179"/>
        <end position="341"/>
    </location>
</feature>
<dbReference type="GO" id="GO:0016757">
    <property type="term" value="F:glycosyltransferase activity"/>
    <property type="evidence" value="ECO:0007669"/>
    <property type="project" value="InterPro"/>
</dbReference>
<dbReference type="Pfam" id="PF00534">
    <property type="entry name" value="Glycos_transf_1"/>
    <property type="match status" value="1"/>
</dbReference>
<evidence type="ECO:0008006" key="6">
    <source>
        <dbReference type="Google" id="ProtNLM"/>
    </source>
</evidence>
<organism evidence="4 5">
    <name type="scientific">Mesoterricola silvestris</name>
    <dbReference type="NCBI Taxonomy" id="2927979"/>
    <lineage>
        <taxon>Bacteria</taxon>
        <taxon>Pseudomonadati</taxon>
        <taxon>Acidobacteriota</taxon>
        <taxon>Holophagae</taxon>
        <taxon>Holophagales</taxon>
        <taxon>Holophagaceae</taxon>
        <taxon>Mesoterricola</taxon>
    </lineage>
</organism>
<feature type="domain" description="Glycosyltransferase subfamily 4-like N-terminal" evidence="3">
    <location>
        <begin position="13"/>
        <end position="170"/>
    </location>
</feature>
<keyword evidence="5" id="KW-1185">Reference proteome</keyword>
<dbReference type="CDD" id="cd10929">
    <property type="entry name" value="CE4_u5"/>
    <property type="match status" value="1"/>
</dbReference>
<dbReference type="Proteomes" id="UP001238179">
    <property type="component" value="Chromosome"/>
</dbReference>
<dbReference type="SUPFAM" id="SSF88713">
    <property type="entry name" value="Glycoside hydrolase/deacetylase"/>
    <property type="match status" value="1"/>
</dbReference>
<protein>
    <recommendedName>
        <fullName evidence="6">Glycosyltransferase</fullName>
    </recommendedName>
</protein>
<gene>
    <name evidence="4" type="ORF">METEAL_09430</name>
</gene>